<name>A0A0A9H416_ARUDO</name>
<accession>A0A0A9H416</accession>
<reference evidence="1" key="1">
    <citation type="submission" date="2014-09" db="EMBL/GenBank/DDBJ databases">
        <authorList>
            <person name="Magalhaes I.L.F."/>
            <person name="Oliveira U."/>
            <person name="Santos F.R."/>
            <person name="Vidigal T.H.D.A."/>
            <person name="Brescovit A.D."/>
            <person name="Santos A.J."/>
        </authorList>
    </citation>
    <scope>NUCLEOTIDE SEQUENCE</scope>
    <source>
        <tissue evidence="1">Shoot tissue taken approximately 20 cm above the soil surface</tissue>
    </source>
</reference>
<evidence type="ECO:0000313" key="1">
    <source>
        <dbReference type="EMBL" id="JAE31965.1"/>
    </source>
</evidence>
<sequence>MHFYVPALCYLTNYGTYCLLLINLHSKSKPLVLENINMLHILYI</sequence>
<protein>
    <submittedName>
        <fullName evidence="1">Uncharacterized protein</fullName>
    </submittedName>
</protein>
<reference evidence="1" key="2">
    <citation type="journal article" date="2015" name="Data Brief">
        <title>Shoot transcriptome of the giant reed, Arundo donax.</title>
        <authorList>
            <person name="Barrero R.A."/>
            <person name="Guerrero F.D."/>
            <person name="Moolhuijzen P."/>
            <person name="Goolsby J.A."/>
            <person name="Tidwell J."/>
            <person name="Bellgard S.E."/>
            <person name="Bellgard M.I."/>
        </authorList>
    </citation>
    <scope>NUCLEOTIDE SEQUENCE</scope>
    <source>
        <tissue evidence="1">Shoot tissue taken approximately 20 cm above the soil surface</tissue>
    </source>
</reference>
<proteinExistence type="predicted"/>
<dbReference type="EMBL" id="GBRH01165931">
    <property type="protein sequence ID" value="JAE31965.1"/>
    <property type="molecule type" value="Transcribed_RNA"/>
</dbReference>
<dbReference type="AlphaFoldDB" id="A0A0A9H416"/>
<organism evidence="1">
    <name type="scientific">Arundo donax</name>
    <name type="common">Giant reed</name>
    <name type="synonym">Donax arundinaceus</name>
    <dbReference type="NCBI Taxonomy" id="35708"/>
    <lineage>
        <taxon>Eukaryota</taxon>
        <taxon>Viridiplantae</taxon>
        <taxon>Streptophyta</taxon>
        <taxon>Embryophyta</taxon>
        <taxon>Tracheophyta</taxon>
        <taxon>Spermatophyta</taxon>
        <taxon>Magnoliopsida</taxon>
        <taxon>Liliopsida</taxon>
        <taxon>Poales</taxon>
        <taxon>Poaceae</taxon>
        <taxon>PACMAD clade</taxon>
        <taxon>Arundinoideae</taxon>
        <taxon>Arundineae</taxon>
        <taxon>Arundo</taxon>
    </lineage>
</organism>